<organism evidence="7 8">
    <name type="scientific">Gossypium mustelinum</name>
    <name type="common">Cotton</name>
    <name type="synonym">Gossypium caicoense</name>
    <dbReference type="NCBI Taxonomy" id="34275"/>
    <lineage>
        <taxon>Eukaryota</taxon>
        <taxon>Viridiplantae</taxon>
        <taxon>Streptophyta</taxon>
        <taxon>Embryophyta</taxon>
        <taxon>Tracheophyta</taxon>
        <taxon>Spermatophyta</taxon>
        <taxon>Magnoliopsida</taxon>
        <taxon>eudicotyledons</taxon>
        <taxon>Gunneridae</taxon>
        <taxon>Pentapetalae</taxon>
        <taxon>rosids</taxon>
        <taxon>malvids</taxon>
        <taxon>Malvales</taxon>
        <taxon>Malvaceae</taxon>
        <taxon>Malvoideae</taxon>
        <taxon>Gossypium</taxon>
    </lineage>
</organism>
<dbReference type="Pfam" id="PF15787">
    <property type="entry name" value="DUF4704"/>
    <property type="match status" value="1"/>
</dbReference>
<dbReference type="InterPro" id="IPR046851">
    <property type="entry name" value="NBCH_WD40"/>
</dbReference>
<evidence type="ECO:0008006" key="9">
    <source>
        <dbReference type="Google" id="ProtNLM"/>
    </source>
</evidence>
<evidence type="ECO:0000256" key="4">
    <source>
        <dbReference type="SAM" id="MobiDB-lite"/>
    </source>
</evidence>
<dbReference type="InterPro" id="IPR046852">
    <property type="entry name" value="Neurobeachin_a-sol"/>
</dbReference>
<dbReference type="Pfam" id="PF20425">
    <property type="entry name" value="Neurobeachin"/>
    <property type="match status" value="2"/>
</dbReference>
<feature type="region of interest" description="Disordered" evidence="4">
    <location>
        <begin position="12"/>
        <end position="36"/>
    </location>
</feature>
<evidence type="ECO:0000313" key="7">
    <source>
        <dbReference type="EMBL" id="TYJ28921.1"/>
    </source>
</evidence>
<dbReference type="PROSITE" id="PS51783">
    <property type="entry name" value="PH_BEACH"/>
    <property type="match status" value="1"/>
</dbReference>
<protein>
    <recommendedName>
        <fullName evidence="9">DUF4704 domain-containing protein</fullName>
    </recommendedName>
</protein>
<dbReference type="Proteomes" id="UP000323597">
    <property type="component" value="Chromosome A06"/>
</dbReference>
<dbReference type="SUPFAM" id="SSF49899">
    <property type="entry name" value="Concanavalin A-like lectins/glucanases"/>
    <property type="match status" value="1"/>
</dbReference>
<dbReference type="InterPro" id="IPR001680">
    <property type="entry name" value="WD40_rpt"/>
</dbReference>
<dbReference type="InterPro" id="IPR031570">
    <property type="entry name" value="NBEA/BDCP_DUF4704"/>
</dbReference>
<dbReference type="SUPFAM" id="SSF50729">
    <property type="entry name" value="PH domain-like"/>
    <property type="match status" value="1"/>
</dbReference>
<dbReference type="Gene3D" id="2.30.29.30">
    <property type="entry name" value="Pleckstrin-homology domain (PH domain)/Phosphotyrosine-binding domain (PTB)"/>
    <property type="match status" value="1"/>
</dbReference>
<keyword evidence="8" id="KW-1185">Reference proteome</keyword>
<dbReference type="Gene3D" id="1.10.1540.10">
    <property type="entry name" value="BEACH domain"/>
    <property type="match status" value="1"/>
</dbReference>
<evidence type="ECO:0000256" key="1">
    <source>
        <dbReference type="ARBA" id="ARBA00022574"/>
    </source>
</evidence>
<name>A0A5D2YUY3_GOSMU</name>
<dbReference type="EMBL" id="CM017641">
    <property type="protein sequence ID" value="TYJ28921.1"/>
    <property type="molecule type" value="Genomic_DNA"/>
</dbReference>
<gene>
    <name evidence="7" type="ORF">E1A91_A06G034000v1</name>
</gene>
<dbReference type="InterPro" id="IPR023362">
    <property type="entry name" value="PH-BEACH_dom"/>
</dbReference>
<dbReference type="InterPro" id="IPR013320">
    <property type="entry name" value="ConA-like_dom_sf"/>
</dbReference>
<dbReference type="Gene3D" id="2.130.10.10">
    <property type="entry name" value="YVTN repeat-like/Quinoprotein amine dehydrogenase"/>
    <property type="match status" value="1"/>
</dbReference>
<dbReference type="InterPro" id="IPR011993">
    <property type="entry name" value="PH-like_dom_sf"/>
</dbReference>
<keyword evidence="2" id="KW-0677">Repeat</keyword>
<dbReference type="FunFam" id="1.10.1540.10:FF:000001">
    <property type="entry name" value="neurobeachin isoform X1"/>
    <property type="match status" value="1"/>
</dbReference>
<dbReference type="PROSITE" id="PS50082">
    <property type="entry name" value="WD_REPEATS_2"/>
    <property type="match status" value="1"/>
</dbReference>
<dbReference type="Pfam" id="PF02138">
    <property type="entry name" value="Beach"/>
    <property type="match status" value="1"/>
</dbReference>
<dbReference type="PANTHER" id="PTHR13743">
    <property type="entry name" value="BEIGE/BEACH-RELATED"/>
    <property type="match status" value="1"/>
</dbReference>
<dbReference type="SUPFAM" id="SSF81837">
    <property type="entry name" value="BEACH domain"/>
    <property type="match status" value="1"/>
</dbReference>
<evidence type="ECO:0000313" key="8">
    <source>
        <dbReference type="Proteomes" id="UP000323597"/>
    </source>
</evidence>
<feature type="repeat" description="WD" evidence="3">
    <location>
        <begin position="2801"/>
        <end position="2834"/>
    </location>
</feature>
<dbReference type="Pfam" id="PF20426">
    <property type="entry name" value="NBCH_WD40"/>
    <property type="match status" value="1"/>
</dbReference>
<dbReference type="SUPFAM" id="SSF50978">
    <property type="entry name" value="WD40 repeat-like"/>
    <property type="match status" value="1"/>
</dbReference>
<dbReference type="Gene3D" id="2.60.120.200">
    <property type="match status" value="1"/>
</dbReference>
<feature type="domain" description="BEACH-type PH" evidence="6">
    <location>
        <begin position="2191"/>
        <end position="2347"/>
    </location>
</feature>
<feature type="compositionally biased region" description="Polar residues" evidence="4">
    <location>
        <begin position="2106"/>
        <end position="2119"/>
    </location>
</feature>
<reference evidence="7 8" key="1">
    <citation type="submission" date="2019-07" db="EMBL/GenBank/DDBJ databases">
        <title>WGS assembly of Gossypium mustelinum.</title>
        <authorList>
            <person name="Chen Z.J."/>
            <person name="Sreedasyam A."/>
            <person name="Ando A."/>
            <person name="Song Q."/>
            <person name="De L."/>
            <person name="Hulse-Kemp A."/>
            <person name="Ding M."/>
            <person name="Ye W."/>
            <person name="Kirkbride R."/>
            <person name="Jenkins J."/>
            <person name="Plott C."/>
            <person name="Lovell J."/>
            <person name="Lin Y.-M."/>
            <person name="Vaughn R."/>
            <person name="Liu B."/>
            <person name="Li W."/>
            <person name="Simpson S."/>
            <person name="Scheffler B."/>
            <person name="Saski C."/>
            <person name="Grover C."/>
            <person name="Hu G."/>
            <person name="Conover J."/>
            <person name="Carlson J."/>
            <person name="Shu S."/>
            <person name="Boston L."/>
            <person name="Williams M."/>
            <person name="Peterson D."/>
            <person name="Mcgee K."/>
            <person name="Jones D."/>
            <person name="Wendel J."/>
            <person name="Stelly D."/>
            <person name="Grimwood J."/>
            <person name="Schmutz J."/>
        </authorList>
    </citation>
    <scope>NUCLEOTIDE SEQUENCE [LARGE SCALE GENOMIC DNA]</scope>
    <source>
        <strain evidence="7">1408120.09</strain>
    </source>
</reference>
<evidence type="ECO:0000256" key="2">
    <source>
        <dbReference type="ARBA" id="ARBA00022737"/>
    </source>
</evidence>
<dbReference type="InterPro" id="IPR036372">
    <property type="entry name" value="BEACH_dom_sf"/>
</dbReference>
<sequence length="3037" mass="340778">MNIVKGVADLIRRSSSGHTGESPGSQGEMLSPPTPRIRFSEVDDEAVLSSLWERYENTADKEEKKRLFHVFLKQFLIVFKNWEPVKYGQLPEAASTAIQPGENSTSGNDIVGCFAGHPSEIILTLTEEIMQITTLVSEINTSAGRTTTDLPAATISFIITSEGLPVLYALKIIARSLHNCRVFSYYDGIQKLTALMKGAVIQLKTMTGSLSVDENFSNFLTEKIGFLQRLLVYVVSIMCSLIDLDSNIYEKAQMYNITEGSYEIGASSSIDSSNSLKGSLSETRLHWHQKAIVSVMEAGGLNWLVELMRVMRRLSMKEQWTDMPLQCLTLRTLCVALSNNSRGQNHFKSIGGLEVLLDGLALPPINMLLLKSDSNADGPRVFINTLQHCVLKAFKKILTSSPTLLEVFRKAGIWDLIFSENFFYLGSASEEPFKEISTYNEGSLEKLEKYSSCWSNVVQLKDNGVGTIQREVITFVELVATSNGSLNNLPELSALIKALEQCACNPEIASVLAKSLLQILQQSVEKTIASFNSLNAVSRVLKVACILAQESKQSSNISFVTDNNYLEGFPSNGLQRFDSREIFIIEGTETCMEIFKEFFSVADDVKSLILHDSTCIDCLFELFWEEGYKNHVLKYILDLMKVVSLSGEDRNAMLYVYSKYLETFNLIKEKEQRFAELSINLLNGMMDILQTDLVHYQALFRDGGCFLHVVSLLNGTLDEAHGEMLVLVVLQTLTSLLARNDASKEAFRALIGKGYQTLQSLLLDFCQWHPSEALLNALLDMLVDGKFDIKDNPHIKSFCHFPHGATVFSSHMYFFGPSIQNEDVIILCSLFKFDVITCYFVIAQSSESLRHYGLGVFQQLLRDSLSNRASCVVAGMLNFLLDWFVQEGDDSVILKIAQLIQVIGGYSISGKDIRKIFALLRSEKVGTQLQYCSLLLTTVLSMLNEKGPTTFFDLNGNDSGIIIKTPVHWPLYKGFSFSCWLRVEDFPKNGTMGLFNFFTENRRGFLAAVAKDKLLYKSINLKQYSIQTHVNLIKRKWHFLCITHTIGRAFSGGSLFRCYLDGNLVSSERCRYAKVSELLTNCSIGTKMVWPQSEDNTRNSNPDFLPFFGQIGPLYLFADVISSEQVKAVFSLGPSYMYSFLDNEATAFGGNPLPSGILEAKDGLASKIVFGLNAQASDGKKLFNVSPVLEHALDKNLFEATIKVGTQLCSRRLFKEIIYCVGGVSVFFPLISQSDRYENDEIQVLERTLVLPVAKERLTAEVIELVASVLDENLANQQQMHLLSGFSILGFLLQSVPPQQLNMETLSALKNLFNVVSSCGLAELLIEEIISSIFLNPLTWLYTVYKVQRELYMFLIEQFDNDSRLLKSLCQFPRVIDIIRQCYWDNVKSRFAIGGQPLLHPITKQIIGERPSREEIKKIRLLLLSLGEMSLRQSIAPADIKALIAFFETSNDMTCIEDILNMVIRAASQKPLLMSFLEQVNLIGGCRIFVNLLQREYEPIRLLSLQFIGRLLVGFPSEKKATRFFNLAVGRTKPLSENNKKVSSRLQPLFSVISDRLFKFPQTDNLCATLFDVLLGGASPKQVLQKNSTTDKQRSRGKNSHFFLPQMLVLIFRFLSGCKDASARMKIISDLLELLDSNTLNIEALMGGISCQDLLYDIYDNLIQRLVDLSSEENIFSSQPCRDNTLYFLRLVDEMLISEAGIKLLFPAISSDSFLDSLMVEGQKDYTTLLHEVLRGEFDDKVSGNALASEESITSEDDITNDKWWNLFDNLWIVISEMNGKGPSKMLPRITVSVGPSLGQRARDLVESLNIPATEMAAVVISGGFGNALSGKQNKVADKAMALRGERCPRIVFRLLIIYLCRASLERASRCVQQFISLLPSFLGTDDEQSKSRLQLFIWSLLLVRSRYGKLDDGARFHVIAHVIRETVNSGKSMLATSMIGRDDLFNTSSLSRETGSLHNLIQKDRVLSAVTDESKYVKMLESDRSRHLQELRAKMDENSSSEINTQKTFEDEIQSSLRSILASDESRRAAFLLAHEEEQQNVAEKWMHMFRTLIDERGPWSANPFPNGAVIHWKLDKTEDTWRRRPKLRQNYHFDEKLCHPPSTSPCNEATLPSSESKPSFVGHIPEQMKKFLLKGVHRITDDGSSEPAESGAEPDDPSDIHNAEIIKSSSDQIDIVPDRKELSSPSQETETSEVLMSVPCVLVAPKRKLAGRLAVMKDVLHFFGEFLVEGTVGSSVFKSLNESSLSESAKADHKPKSFNWSIHLGMFSDKGTSPDNMEAEDLHKKELRTVKRHRRWNIGKIKAVHWTRYLLRYNAVEIFFSDSIAPIFINFASQKNAKEIGTLIVSTRNELLFPRGSSRDKSGIISFVDRRVAVEMAETARERWKRRDITNFDYLMILNTLSGRSYNDLSQYPVFPWVLADYSSEVLDFNKSATFRDLSKPVGALDSKRFEVFEDRYQNFCDPDIPNFYYGSHYSSMGIVLYYLLRMEPFSYLHRNFQGGKFDHADRLFQCIEGTYKNCLSNTTDVKELIPEFFYMPEFLINSNSYHLGVKQDGELISDVSLPPWAKGSPELFVSKNREALESEYVSSNLHHWIDLIFGYKQRGKPAVEAANIFYYLTYEGAVDLDTMDDDLQRSAIEDQIANFGQTPIQIFCKRHPRRGPPIPIAHPLSFAPASISLTSILSCMSNPPSAVLYVGLLDSNIVIVNQGLTLSVKMWLTTQLQFGGNFTFSGSQDPFFGVGSDILSPRKIGSPLAENVELGAQCFATMQTPSENFLISCGNWENSFQVISLSDGRMVQSIRQHKDVVSCVAVTADGSILATGSYDTTVMVREVLRVRSPEKRVPRKDCIIAETPFHILCGHDDIITCLYVSVELDIVISGSKDGTCVFHTLRDGRYVRSLNHPSGSALSKLAASQHGRIVLYADGDLSLNLYSINGKHLASSESNGRLNCVELSGCGEFLVCAGDQGQVVVRSMNALEVVKRYNGVGKVITSLTVTPEECFLAGTKDGNLLVYSIENPQRKAIVLRNPRTRVTIPS</sequence>
<feature type="compositionally biased region" description="Polar residues" evidence="4">
    <location>
        <begin position="13"/>
        <end position="25"/>
    </location>
</feature>
<keyword evidence="1 3" id="KW-0853">WD repeat</keyword>
<feature type="domain" description="BEACH" evidence="5">
    <location>
        <begin position="2371"/>
        <end position="2661"/>
    </location>
</feature>
<dbReference type="InterPro" id="IPR050865">
    <property type="entry name" value="BEACH_Domain"/>
</dbReference>
<dbReference type="InterPro" id="IPR015943">
    <property type="entry name" value="WD40/YVTN_repeat-like_dom_sf"/>
</dbReference>
<dbReference type="CDD" id="cd06071">
    <property type="entry name" value="Beach"/>
    <property type="match status" value="1"/>
</dbReference>
<dbReference type="Pfam" id="PF14844">
    <property type="entry name" value="PH_BEACH"/>
    <property type="match status" value="1"/>
</dbReference>
<dbReference type="PROSITE" id="PS50197">
    <property type="entry name" value="BEACH"/>
    <property type="match status" value="1"/>
</dbReference>
<dbReference type="SMART" id="SM00320">
    <property type="entry name" value="WD40"/>
    <property type="match status" value="5"/>
</dbReference>
<dbReference type="InterPro" id="IPR000409">
    <property type="entry name" value="BEACH_dom"/>
</dbReference>
<evidence type="ECO:0000256" key="3">
    <source>
        <dbReference type="PROSITE-ProRule" id="PRU00221"/>
    </source>
</evidence>
<dbReference type="SMART" id="SM01026">
    <property type="entry name" value="Beach"/>
    <property type="match status" value="1"/>
</dbReference>
<evidence type="ECO:0000259" key="6">
    <source>
        <dbReference type="PROSITE" id="PS51783"/>
    </source>
</evidence>
<proteinExistence type="predicted"/>
<feature type="region of interest" description="Disordered" evidence="4">
    <location>
        <begin position="2097"/>
        <end position="2121"/>
    </location>
</feature>
<feature type="region of interest" description="Disordered" evidence="4">
    <location>
        <begin position="2142"/>
        <end position="2163"/>
    </location>
</feature>
<dbReference type="Pfam" id="PF16057">
    <property type="entry name" value="DUF4800"/>
    <property type="match status" value="1"/>
</dbReference>
<evidence type="ECO:0000259" key="5">
    <source>
        <dbReference type="PROSITE" id="PS50197"/>
    </source>
</evidence>
<dbReference type="PANTHER" id="PTHR13743:SF112">
    <property type="entry name" value="BEACH DOMAIN-CONTAINING PROTEIN"/>
    <property type="match status" value="1"/>
</dbReference>
<dbReference type="InterPro" id="IPR036322">
    <property type="entry name" value="WD40_repeat_dom_sf"/>
</dbReference>
<accession>A0A5D2YUY3</accession>